<dbReference type="InterPro" id="IPR024134">
    <property type="entry name" value="SOD_Cu/Zn_/chaperone"/>
</dbReference>
<evidence type="ECO:0000313" key="4">
    <source>
        <dbReference type="Proteomes" id="UP000199448"/>
    </source>
</evidence>
<dbReference type="Gene3D" id="2.60.40.200">
    <property type="entry name" value="Superoxide dismutase, copper/zinc binding domain"/>
    <property type="match status" value="1"/>
</dbReference>
<proteinExistence type="inferred from homology"/>
<dbReference type="SUPFAM" id="SSF49329">
    <property type="entry name" value="Cu,Zn superoxide dismutase-like"/>
    <property type="match status" value="1"/>
</dbReference>
<gene>
    <name evidence="3" type="ORF">SAMN04488034_10820</name>
</gene>
<dbReference type="InterPro" id="IPR001424">
    <property type="entry name" value="SOD_Cu_Zn_dom"/>
</dbReference>
<dbReference type="CDD" id="cd00305">
    <property type="entry name" value="Cu-Zn_Superoxide_Dismutase"/>
    <property type="match status" value="1"/>
</dbReference>
<accession>A0A1H5P240</accession>
<dbReference type="OrthoDB" id="9792957at2"/>
<comment type="similarity">
    <text evidence="1">Belongs to the Cu-Zn superoxide dismutase family.</text>
</comment>
<feature type="domain" description="Superoxide dismutase copper/zinc binding" evidence="2">
    <location>
        <begin position="67"/>
        <end position="198"/>
    </location>
</feature>
<reference evidence="3 4" key="1">
    <citation type="submission" date="2016-10" db="EMBL/GenBank/DDBJ databases">
        <authorList>
            <person name="de Groot N.N."/>
        </authorList>
    </citation>
    <scope>NUCLEOTIDE SEQUENCE [LARGE SCALE GENOMIC DNA]</scope>
    <source>
        <strain evidence="3 4">DSM 23553</strain>
    </source>
</reference>
<dbReference type="GO" id="GO:0005507">
    <property type="term" value="F:copper ion binding"/>
    <property type="evidence" value="ECO:0007669"/>
    <property type="project" value="InterPro"/>
</dbReference>
<sequence length="200" mass="21840">MKRIYLSLLFSAAIFFTGCKNENTTAEDRVEENVDATQETAAEDMEMEEEMKEITVQMEPKSKSDLTGTVTFTEENGEVTMTAEFTGLKEGMHAIHLHEKADCSAEDGTSAGGHWNPTFEDHGEWGSEKGYHRGDIGNFDVNAEGKGSITFTTDQWCIGCDDEKKNILNKAVIVHDGADDFTSQPSGAAGTRVGCGVIKQ</sequence>
<dbReference type="Proteomes" id="UP000199448">
    <property type="component" value="Unassembled WGS sequence"/>
</dbReference>
<dbReference type="EMBL" id="FNUG01000008">
    <property type="protein sequence ID" value="SEF07905.1"/>
    <property type="molecule type" value="Genomic_DNA"/>
</dbReference>
<protein>
    <submittedName>
        <fullName evidence="3">Superoxide dismutase, Cu-Zn family</fullName>
    </submittedName>
</protein>
<dbReference type="GO" id="GO:0006801">
    <property type="term" value="P:superoxide metabolic process"/>
    <property type="evidence" value="ECO:0007669"/>
    <property type="project" value="InterPro"/>
</dbReference>
<dbReference type="STRING" id="390640.SAMN04488034_10820"/>
<dbReference type="RefSeq" id="WP_093113926.1">
    <property type="nucleotide sequence ID" value="NZ_FNGG01000008.1"/>
</dbReference>
<dbReference type="AlphaFoldDB" id="A0A1H5P240"/>
<keyword evidence="4" id="KW-1185">Reference proteome</keyword>
<evidence type="ECO:0000256" key="1">
    <source>
        <dbReference type="ARBA" id="ARBA00010457"/>
    </source>
</evidence>
<organism evidence="3 4">
    <name type="scientific">Salinimicrobium catena</name>
    <dbReference type="NCBI Taxonomy" id="390640"/>
    <lineage>
        <taxon>Bacteria</taxon>
        <taxon>Pseudomonadati</taxon>
        <taxon>Bacteroidota</taxon>
        <taxon>Flavobacteriia</taxon>
        <taxon>Flavobacteriales</taxon>
        <taxon>Flavobacteriaceae</taxon>
        <taxon>Salinimicrobium</taxon>
    </lineage>
</organism>
<evidence type="ECO:0000313" key="3">
    <source>
        <dbReference type="EMBL" id="SEF07905.1"/>
    </source>
</evidence>
<dbReference type="Pfam" id="PF00080">
    <property type="entry name" value="Sod_Cu"/>
    <property type="match status" value="1"/>
</dbReference>
<dbReference type="InterPro" id="IPR036423">
    <property type="entry name" value="SOD-like_Cu/Zn_dom_sf"/>
</dbReference>
<dbReference type="PANTHER" id="PTHR10003">
    <property type="entry name" value="SUPEROXIDE DISMUTASE CU-ZN -RELATED"/>
    <property type="match status" value="1"/>
</dbReference>
<name>A0A1H5P240_9FLAO</name>
<dbReference type="PROSITE" id="PS51257">
    <property type="entry name" value="PROKAR_LIPOPROTEIN"/>
    <property type="match status" value="1"/>
</dbReference>
<evidence type="ECO:0000259" key="2">
    <source>
        <dbReference type="Pfam" id="PF00080"/>
    </source>
</evidence>